<evidence type="ECO:0000256" key="2">
    <source>
        <dbReference type="SAM" id="MobiDB-lite"/>
    </source>
</evidence>
<dbReference type="InterPro" id="IPR005123">
    <property type="entry name" value="Oxoglu/Fe-dep_dioxygenase_dom"/>
</dbReference>
<keyword evidence="1" id="KW-0479">Metal-binding</keyword>
<accession>A0A835WU70</accession>
<gene>
    <name evidence="4" type="ORF">HYH02_002817</name>
</gene>
<dbReference type="GO" id="GO:0032963">
    <property type="term" value="P:collagen metabolic process"/>
    <property type="evidence" value="ECO:0007669"/>
    <property type="project" value="InterPro"/>
</dbReference>
<feature type="domain" description="Fe2OG dioxygenase" evidence="3">
    <location>
        <begin position="51"/>
        <end position="153"/>
    </location>
</feature>
<evidence type="ECO:0000313" key="4">
    <source>
        <dbReference type="EMBL" id="KAG2452580.1"/>
    </source>
</evidence>
<dbReference type="Proteomes" id="UP000613740">
    <property type="component" value="Unassembled WGS sequence"/>
</dbReference>
<keyword evidence="5" id="KW-1185">Reference proteome</keyword>
<dbReference type="GO" id="GO:0016491">
    <property type="term" value="F:oxidoreductase activity"/>
    <property type="evidence" value="ECO:0007669"/>
    <property type="project" value="UniProtKB-KW"/>
</dbReference>
<protein>
    <recommendedName>
        <fullName evidence="3">Fe2OG dioxygenase domain-containing protein</fullName>
    </recommendedName>
</protein>
<dbReference type="InterPro" id="IPR044862">
    <property type="entry name" value="Pro_4_hyd_alph_FE2OG_OXY"/>
</dbReference>
<feature type="region of interest" description="Disordered" evidence="2">
    <location>
        <begin position="177"/>
        <end position="196"/>
    </location>
</feature>
<reference evidence="4" key="1">
    <citation type="journal article" date="2020" name="bioRxiv">
        <title>Comparative genomics of Chlamydomonas.</title>
        <authorList>
            <person name="Craig R.J."/>
            <person name="Hasan A.R."/>
            <person name="Ness R.W."/>
            <person name="Keightley P.D."/>
        </authorList>
    </citation>
    <scope>NUCLEOTIDE SEQUENCE</scope>
    <source>
        <strain evidence="4">CCAP 11/173</strain>
    </source>
</reference>
<evidence type="ECO:0000256" key="1">
    <source>
        <dbReference type="RuleBase" id="RU003682"/>
    </source>
</evidence>
<keyword evidence="1" id="KW-0408">Iron</keyword>
<proteinExistence type="inferred from homology"/>
<dbReference type="PANTHER" id="PTHR14049:SF9">
    <property type="entry name" value="PROCOLLAGEN-PROLINE 3-DIOXYGENASE"/>
    <property type="match status" value="1"/>
</dbReference>
<dbReference type="Gene3D" id="2.60.120.620">
    <property type="entry name" value="q2cbj1_9rhob like domain"/>
    <property type="match status" value="1"/>
</dbReference>
<keyword evidence="1" id="KW-0560">Oxidoreductase</keyword>
<dbReference type="EMBL" id="JAEHOD010000005">
    <property type="protein sequence ID" value="KAG2452580.1"/>
    <property type="molecule type" value="Genomic_DNA"/>
</dbReference>
<feature type="region of interest" description="Disordered" evidence="2">
    <location>
        <begin position="408"/>
        <end position="432"/>
    </location>
</feature>
<evidence type="ECO:0000259" key="3">
    <source>
        <dbReference type="PROSITE" id="PS51471"/>
    </source>
</evidence>
<dbReference type="OrthoDB" id="427071at2759"/>
<comment type="caution">
    <text evidence="4">The sequence shown here is derived from an EMBL/GenBank/DDBJ whole genome shotgun (WGS) entry which is preliminary data.</text>
</comment>
<name>A0A835WU70_9CHLO</name>
<sequence>MVYQAVSTVGYRPHVRSATIHDVVTTAPWLLPPLARARRAVLCAVEAAFGLALELGVEFSGLIGWRPGAQLGWHHDANREYLDRRHVSAVLYLNTQGADFGGGDFRFQDGPEPLRVAPRPGRLVAYTADARNVHCVERVGWGERVTLTLWFSLEPAAAEDGKVLEQLCRCPQLRMGTGSTDPLTQRGQQHAEAEAEEQCNPVWPVVESSQRRVWLGPGLPDTMFLLRQQQQQQQQPAEVQPGTSTESARQHAAQGQEPQREVCASEDRCAAAAIAAFGTAQPTEEPVDVRSQRLSELGLRAVAVSDAASAPPAAAAAGAGALGGGPARDGDGVWVCELGSGVDGGAVDKLLLRSSTHLAGSSSGRGLRFGSLTEAVMAAAFTAYRLGAPLARAASVAAAAPELRVWEQAASRAPGPEAGSEDDAGPRTGAGAPARLSLQQLSESVAWQEGAPGAGGPLQGYVAAATAQLRRQLPEWLQLGSLLGASD</sequence>
<organism evidence="4 5">
    <name type="scientific">Chlamydomonas schloesseri</name>
    <dbReference type="NCBI Taxonomy" id="2026947"/>
    <lineage>
        <taxon>Eukaryota</taxon>
        <taxon>Viridiplantae</taxon>
        <taxon>Chlorophyta</taxon>
        <taxon>core chlorophytes</taxon>
        <taxon>Chlorophyceae</taxon>
        <taxon>CS clade</taxon>
        <taxon>Chlamydomonadales</taxon>
        <taxon>Chlamydomonadaceae</taxon>
        <taxon>Chlamydomonas</taxon>
    </lineage>
</organism>
<comment type="similarity">
    <text evidence="1">Belongs to the iron/ascorbate-dependent oxidoreductase family.</text>
</comment>
<feature type="region of interest" description="Disordered" evidence="2">
    <location>
        <begin position="228"/>
        <end position="262"/>
    </location>
</feature>
<dbReference type="AlphaFoldDB" id="A0A835WU70"/>
<evidence type="ECO:0000313" key="5">
    <source>
        <dbReference type="Proteomes" id="UP000613740"/>
    </source>
</evidence>
<feature type="compositionally biased region" description="Polar residues" evidence="2">
    <location>
        <begin position="177"/>
        <end position="188"/>
    </location>
</feature>
<dbReference type="PROSITE" id="PS51471">
    <property type="entry name" value="FE2OG_OXY"/>
    <property type="match status" value="1"/>
</dbReference>
<dbReference type="Pfam" id="PF13640">
    <property type="entry name" value="2OG-FeII_Oxy_3"/>
    <property type="match status" value="1"/>
</dbReference>
<dbReference type="PANTHER" id="PTHR14049">
    <property type="entry name" value="LEPRECAN 1"/>
    <property type="match status" value="1"/>
</dbReference>
<dbReference type="GO" id="GO:0046872">
    <property type="term" value="F:metal ion binding"/>
    <property type="evidence" value="ECO:0007669"/>
    <property type="project" value="UniProtKB-KW"/>
</dbReference>
<dbReference type="InterPro" id="IPR039575">
    <property type="entry name" value="P3H"/>
</dbReference>